<proteinExistence type="predicted"/>
<evidence type="ECO:0000313" key="3">
    <source>
        <dbReference type="Proteomes" id="UP000265768"/>
    </source>
</evidence>
<dbReference type="Gene3D" id="1.10.10.10">
    <property type="entry name" value="Winged helix-like DNA-binding domain superfamily/Winged helix DNA-binding domain"/>
    <property type="match status" value="1"/>
</dbReference>
<sequence>MIMSSTRLLILGVLHDETLNGYEIRRRLELWGADQWANVAFGSIYHGLTKMSQEGLLEIVEKGRGGSTVYGITDIGRQEFQRLLAEAWWRVKPVIDPFQAALTFMNHMPKEQLLSALGSRSAQLRSLLAMCEPAIEGKVQYGAPRHITECVRLNMARTRAELDWIEDAIPRIEKDELP</sequence>
<dbReference type="InterPro" id="IPR036388">
    <property type="entry name" value="WH-like_DNA-bd_sf"/>
</dbReference>
<reference evidence="2 3" key="1">
    <citation type="submission" date="2018-09" db="EMBL/GenBank/DDBJ databases">
        <title>YIM 75507 draft genome.</title>
        <authorList>
            <person name="Tang S."/>
            <person name="Feng Y."/>
        </authorList>
    </citation>
    <scope>NUCLEOTIDE SEQUENCE [LARGE SCALE GENOMIC DNA]</scope>
    <source>
        <strain evidence="2 3">YIM 75507</strain>
    </source>
</reference>
<dbReference type="Pfam" id="PF03551">
    <property type="entry name" value="PadR"/>
    <property type="match status" value="1"/>
</dbReference>
<comment type="caution">
    <text evidence="2">The sequence shown here is derived from an EMBL/GenBank/DDBJ whole genome shotgun (WGS) entry which is preliminary data.</text>
</comment>
<dbReference type="PANTHER" id="PTHR43252:SF2">
    <property type="entry name" value="TRANSCRIPTION REGULATOR, PADR-LIKE FAMILY"/>
    <property type="match status" value="1"/>
</dbReference>
<organism evidence="2 3">
    <name type="scientific">Bailinhaonella thermotolerans</name>
    <dbReference type="NCBI Taxonomy" id="1070861"/>
    <lineage>
        <taxon>Bacteria</taxon>
        <taxon>Bacillati</taxon>
        <taxon>Actinomycetota</taxon>
        <taxon>Actinomycetes</taxon>
        <taxon>Streptosporangiales</taxon>
        <taxon>Streptosporangiaceae</taxon>
        <taxon>Bailinhaonella</taxon>
    </lineage>
</organism>
<dbReference type="InterPro" id="IPR005149">
    <property type="entry name" value="Tscrpt_reg_PadR_N"/>
</dbReference>
<name>A0A3A4AVM7_9ACTN</name>
<dbReference type="InterPro" id="IPR036390">
    <property type="entry name" value="WH_DNA-bd_sf"/>
</dbReference>
<feature type="domain" description="Transcription regulator PadR N-terminal" evidence="1">
    <location>
        <begin position="10"/>
        <end position="81"/>
    </location>
</feature>
<dbReference type="EMBL" id="QZEY01000004">
    <property type="protein sequence ID" value="RJL32407.1"/>
    <property type="molecule type" value="Genomic_DNA"/>
</dbReference>
<protein>
    <submittedName>
        <fullName evidence="2">PadR family transcriptional regulator</fullName>
    </submittedName>
</protein>
<dbReference type="PANTHER" id="PTHR43252">
    <property type="entry name" value="TRANSCRIPTIONAL REGULATOR YQJI"/>
    <property type="match status" value="1"/>
</dbReference>
<gene>
    <name evidence="2" type="ORF">D5H75_12740</name>
</gene>
<dbReference type="SUPFAM" id="SSF46785">
    <property type="entry name" value="Winged helix' DNA-binding domain"/>
    <property type="match status" value="1"/>
</dbReference>
<keyword evidence="3" id="KW-1185">Reference proteome</keyword>
<evidence type="ECO:0000259" key="1">
    <source>
        <dbReference type="Pfam" id="PF03551"/>
    </source>
</evidence>
<dbReference type="AlphaFoldDB" id="A0A3A4AVM7"/>
<evidence type="ECO:0000313" key="2">
    <source>
        <dbReference type="EMBL" id="RJL32407.1"/>
    </source>
</evidence>
<dbReference type="Proteomes" id="UP000265768">
    <property type="component" value="Unassembled WGS sequence"/>
</dbReference>
<accession>A0A3A4AVM7</accession>